<comment type="similarity">
    <text evidence="3">Belongs to the UPRTase family.</text>
</comment>
<dbReference type="Proteomes" id="UP001201163">
    <property type="component" value="Unassembled WGS sequence"/>
</dbReference>
<evidence type="ECO:0000256" key="5">
    <source>
        <dbReference type="ARBA" id="ARBA00022533"/>
    </source>
</evidence>
<feature type="domain" description="Phosphoribosyltransferase" evidence="11">
    <location>
        <begin position="7"/>
        <end position="214"/>
    </location>
</feature>
<keyword evidence="5" id="KW-0021">Allosteric enzyme</keyword>
<keyword evidence="6" id="KW-0328">Glycosyltransferase</keyword>
<name>A0AAD4LDF2_9AGAM</name>
<keyword evidence="7" id="KW-0808">Transferase</keyword>
<dbReference type="AlphaFoldDB" id="A0AAD4LDF2"/>
<proteinExistence type="inferred from homology"/>
<evidence type="ECO:0000256" key="3">
    <source>
        <dbReference type="ARBA" id="ARBA00009516"/>
    </source>
</evidence>
<dbReference type="EC" id="2.4.2.9" evidence="4"/>
<comment type="cofactor">
    <cofactor evidence="1">
        <name>Mg(2+)</name>
        <dbReference type="ChEBI" id="CHEBI:18420"/>
    </cofactor>
</comment>
<dbReference type="CDD" id="cd06223">
    <property type="entry name" value="PRTases_typeI"/>
    <property type="match status" value="1"/>
</dbReference>
<evidence type="ECO:0000256" key="2">
    <source>
        <dbReference type="ARBA" id="ARBA00005180"/>
    </source>
</evidence>
<comment type="caution">
    <text evidence="12">The sequence shown here is derived from an EMBL/GenBank/DDBJ whole genome shotgun (WGS) entry which is preliminary data.</text>
</comment>
<organism evidence="12 13">
    <name type="scientific">Lactarius akahatsu</name>
    <dbReference type="NCBI Taxonomy" id="416441"/>
    <lineage>
        <taxon>Eukaryota</taxon>
        <taxon>Fungi</taxon>
        <taxon>Dikarya</taxon>
        <taxon>Basidiomycota</taxon>
        <taxon>Agaricomycotina</taxon>
        <taxon>Agaricomycetes</taxon>
        <taxon>Russulales</taxon>
        <taxon>Russulaceae</taxon>
        <taxon>Lactarius</taxon>
    </lineage>
</organism>
<evidence type="ECO:0000256" key="9">
    <source>
        <dbReference type="ARBA" id="ARBA00023134"/>
    </source>
</evidence>
<dbReference type="SUPFAM" id="SSF53271">
    <property type="entry name" value="PRTase-like"/>
    <property type="match status" value="1"/>
</dbReference>
<dbReference type="GO" id="GO:0005525">
    <property type="term" value="F:GTP binding"/>
    <property type="evidence" value="ECO:0007669"/>
    <property type="project" value="UniProtKB-KW"/>
</dbReference>
<evidence type="ECO:0000256" key="10">
    <source>
        <dbReference type="SAM" id="MobiDB-lite"/>
    </source>
</evidence>
<dbReference type="InterPro" id="IPR050054">
    <property type="entry name" value="UPRTase/APRTase"/>
</dbReference>
<evidence type="ECO:0000256" key="8">
    <source>
        <dbReference type="ARBA" id="ARBA00022741"/>
    </source>
</evidence>
<dbReference type="EMBL" id="JAKELL010000041">
    <property type="protein sequence ID" value="KAH8988622.1"/>
    <property type="molecule type" value="Genomic_DNA"/>
</dbReference>
<comment type="pathway">
    <text evidence="2">Pyrimidine metabolism; UMP biosynthesis via salvage pathway; UMP from uracil: step 1/1.</text>
</comment>
<protein>
    <recommendedName>
        <fullName evidence="4">uracil phosphoribosyltransferase</fullName>
        <ecNumber evidence="4">2.4.2.9</ecNumber>
    </recommendedName>
</protein>
<gene>
    <name evidence="12" type="ORF">EDB92DRAFT_2054550</name>
</gene>
<keyword evidence="13" id="KW-1185">Reference proteome</keyword>
<dbReference type="PANTHER" id="PTHR32315:SF4">
    <property type="entry name" value="URACIL PHOSPHORIBOSYLTRANSFERASE, CHLOROPLASTIC"/>
    <property type="match status" value="1"/>
</dbReference>
<keyword evidence="8" id="KW-0547">Nucleotide-binding</keyword>
<feature type="region of interest" description="Disordered" evidence="10">
    <location>
        <begin position="198"/>
        <end position="218"/>
    </location>
</feature>
<dbReference type="InterPro" id="IPR000836">
    <property type="entry name" value="PRTase_dom"/>
</dbReference>
<reference evidence="12" key="1">
    <citation type="submission" date="2022-01" db="EMBL/GenBank/DDBJ databases">
        <title>Comparative genomics reveals a dynamic genome evolution in the ectomycorrhizal milk-cap (Lactarius) mushrooms.</title>
        <authorList>
            <consortium name="DOE Joint Genome Institute"/>
            <person name="Lebreton A."/>
            <person name="Tang N."/>
            <person name="Kuo A."/>
            <person name="LaButti K."/>
            <person name="Drula E."/>
            <person name="Barry K."/>
            <person name="Clum A."/>
            <person name="Lipzen A."/>
            <person name="Mousain D."/>
            <person name="Ng V."/>
            <person name="Wang R."/>
            <person name="Wang X."/>
            <person name="Dai Y."/>
            <person name="Henrissat B."/>
            <person name="Grigoriev I.V."/>
            <person name="Guerin-Laguette A."/>
            <person name="Yu F."/>
            <person name="Martin F.M."/>
        </authorList>
    </citation>
    <scope>NUCLEOTIDE SEQUENCE</scope>
    <source>
        <strain evidence="12">QP</strain>
    </source>
</reference>
<dbReference type="PANTHER" id="PTHR32315">
    <property type="entry name" value="ADENINE PHOSPHORIBOSYLTRANSFERASE"/>
    <property type="match status" value="1"/>
</dbReference>
<evidence type="ECO:0000256" key="6">
    <source>
        <dbReference type="ARBA" id="ARBA00022676"/>
    </source>
</evidence>
<evidence type="ECO:0000313" key="12">
    <source>
        <dbReference type="EMBL" id="KAH8988622.1"/>
    </source>
</evidence>
<accession>A0AAD4LDF2</accession>
<dbReference type="GO" id="GO:0004845">
    <property type="term" value="F:uracil phosphoribosyltransferase activity"/>
    <property type="evidence" value="ECO:0007669"/>
    <property type="project" value="UniProtKB-EC"/>
</dbReference>
<evidence type="ECO:0000256" key="7">
    <source>
        <dbReference type="ARBA" id="ARBA00022679"/>
    </source>
</evidence>
<evidence type="ECO:0000313" key="13">
    <source>
        <dbReference type="Proteomes" id="UP001201163"/>
    </source>
</evidence>
<evidence type="ECO:0000256" key="4">
    <source>
        <dbReference type="ARBA" id="ARBA00011894"/>
    </source>
</evidence>
<keyword evidence="9" id="KW-0342">GTP-binding</keyword>
<dbReference type="Pfam" id="PF14681">
    <property type="entry name" value="UPRTase"/>
    <property type="match status" value="1"/>
</dbReference>
<dbReference type="Gene3D" id="3.40.50.2020">
    <property type="match status" value="1"/>
</dbReference>
<evidence type="ECO:0000256" key="1">
    <source>
        <dbReference type="ARBA" id="ARBA00001946"/>
    </source>
</evidence>
<sequence>MSNNLHVLSHPLVNTRLAKLRQVSTTSKEFREGIHDLSIMLGYEASRDLEETPFQGRSPIATFTGSVVKPRVGLTPILRAGLGMTDGLLTLFPEAPVYHLGIYRERVSLQPVECKSVHYSKLPESPPVDLVFVLDPLIATGGTATAALHMIADWGIPVSKIKLLCVLASEVGLKNVQSRFPGVEIWVAATDPQLTSDGLISPGLGDTGDRLNNTAKDH</sequence>
<evidence type="ECO:0000259" key="11">
    <source>
        <dbReference type="Pfam" id="PF14681"/>
    </source>
</evidence>
<dbReference type="InterPro" id="IPR029057">
    <property type="entry name" value="PRTase-like"/>
</dbReference>
<dbReference type="NCBIfam" id="NF001097">
    <property type="entry name" value="PRK00129.1"/>
    <property type="match status" value="1"/>
</dbReference>